<dbReference type="InterPro" id="IPR051083">
    <property type="entry name" value="GrpII_Intron_Splice-Mob/Def"/>
</dbReference>
<feature type="domain" description="Reverse transcriptase" evidence="2">
    <location>
        <begin position="61"/>
        <end position="376"/>
    </location>
</feature>
<dbReference type="Proteomes" id="UP001162318">
    <property type="component" value="Unassembled WGS sequence"/>
</dbReference>
<gene>
    <name evidence="3" type="ORF">N5J77_18610</name>
</gene>
<evidence type="ECO:0000313" key="4">
    <source>
        <dbReference type="Proteomes" id="UP001162318"/>
    </source>
</evidence>
<evidence type="ECO:0000259" key="2">
    <source>
        <dbReference type="PROSITE" id="PS50878"/>
    </source>
</evidence>
<reference evidence="3" key="1">
    <citation type="submission" date="2022-09" db="EMBL/GenBank/DDBJ databases">
        <title>Intensive care unit water sources are persistently colonized with multi-drug resistant bacteria and are the site of extensive horizontal gene transfer of antibiotic resistance genes.</title>
        <authorList>
            <person name="Diorio-Toth L."/>
        </authorList>
    </citation>
    <scope>NUCLEOTIDE SEQUENCE</scope>
    <source>
        <strain evidence="3">GD03659</strain>
    </source>
</reference>
<evidence type="ECO:0000256" key="1">
    <source>
        <dbReference type="ARBA" id="ARBA00034120"/>
    </source>
</evidence>
<dbReference type="SUPFAM" id="SSF56672">
    <property type="entry name" value="DNA/RNA polymerases"/>
    <property type="match status" value="1"/>
</dbReference>
<name>A0AA42WZH7_SPHYA</name>
<dbReference type="AlphaFoldDB" id="A0AA42WZH7"/>
<comment type="caution">
    <text evidence="3">The sequence shown here is derived from an EMBL/GenBank/DDBJ whole genome shotgun (WGS) entry which is preliminary data.</text>
</comment>
<dbReference type="PROSITE" id="PS50878">
    <property type="entry name" value="RT_POL"/>
    <property type="match status" value="1"/>
</dbReference>
<accession>A0AA42WZH7</accession>
<dbReference type="InterPro" id="IPR000477">
    <property type="entry name" value="RT_dom"/>
</dbReference>
<evidence type="ECO:0000313" key="3">
    <source>
        <dbReference type="EMBL" id="MDH2133147.1"/>
    </source>
</evidence>
<comment type="similarity">
    <text evidence="1">Belongs to the bacterial reverse transcriptase family.</text>
</comment>
<protein>
    <recommendedName>
        <fullName evidence="2">Reverse transcriptase domain-containing protein</fullName>
    </recommendedName>
</protein>
<sequence length="486" mass="55607">MKTTGAAPSRSVSQDVWDPSFEDLKHYPHFDAPLKLSEIRSIVNSPVKVAHNAFFPLIQYEKRWQPFRGSKANPKPDPKIRKIRYAARRAAYIYAKYRRILSPLYEARISSLGISDIPIAYRKIVGAGGKGKCNIDFAKDAFGFIASMPNSFVITLDISKFFESLDHQMIRKIWTDLLEADALPADHEAVLNSLTNYRWVDRIEVYERLGYFGKKLAKNGTLVQGYLKPFKDIPKQLCKPKEFREKIAGSKHFSSIIRKNLDDFGIPQGTPISDLVANMYLMNFDVYLKEIADSHNGRAFRYSDDIMLVVAVEDQAAAENLEKQVRLKMPSFGNQLVIKESKSSIHEFNIDSGSVLRCRHIKGAGKNGLEYLGFRFDGSKVFLRDSTVSNLKRKLTFAARIRAEGHKRRYSNRTPVQLIDSFNFDHLFQTFMRVEEFDKAKSVKSWTFWTYARRASETFGAPGKPILKQLKFLKSDGKRLVETVLS</sequence>
<dbReference type="RefSeq" id="WP_279776268.1">
    <property type="nucleotide sequence ID" value="NZ_JAOCKX010000029.1"/>
</dbReference>
<dbReference type="PANTHER" id="PTHR34047">
    <property type="entry name" value="NUCLEAR INTRON MATURASE 1, MITOCHONDRIAL-RELATED"/>
    <property type="match status" value="1"/>
</dbReference>
<proteinExistence type="inferred from homology"/>
<dbReference type="InterPro" id="IPR043502">
    <property type="entry name" value="DNA/RNA_pol_sf"/>
</dbReference>
<organism evidence="3 4">
    <name type="scientific">Sphingobium yanoikuyae</name>
    <name type="common">Sphingomonas yanoikuyae</name>
    <dbReference type="NCBI Taxonomy" id="13690"/>
    <lineage>
        <taxon>Bacteria</taxon>
        <taxon>Pseudomonadati</taxon>
        <taxon>Pseudomonadota</taxon>
        <taxon>Alphaproteobacteria</taxon>
        <taxon>Sphingomonadales</taxon>
        <taxon>Sphingomonadaceae</taxon>
        <taxon>Sphingobium</taxon>
    </lineage>
</organism>
<dbReference type="EMBL" id="JAOCKX010000029">
    <property type="protein sequence ID" value="MDH2133147.1"/>
    <property type="molecule type" value="Genomic_DNA"/>
</dbReference>